<reference evidence="1" key="1">
    <citation type="submission" date="2019-11" db="EMBL/GenBank/DDBJ databases">
        <authorList>
            <person name="Feng L."/>
        </authorList>
    </citation>
    <scope>NUCLEOTIDE SEQUENCE</scope>
    <source>
        <strain evidence="1">ChathewayiLFYP18</strain>
    </source>
</reference>
<sequence length="122" mass="14378">MIGDLYPHALDCGISPERFWELSIPDIIDTMESFRRQEERKAKHELMNLHFLARDIGQFTTVAIQGSDKVKVMELWDFFPELFGRDHEETEKKIQEKQLAEYKARFNDFAIRHNHARAGGEN</sequence>
<dbReference type="AlphaFoldDB" id="A0A6N2YCU0"/>
<gene>
    <name evidence="1" type="ORF">CHLFYP18_05201</name>
</gene>
<name>A0A6N2YCU0_9FIRM</name>
<protein>
    <submittedName>
        <fullName evidence="1">Uncharacterized protein</fullName>
    </submittedName>
</protein>
<dbReference type="EMBL" id="CACRUH010000005">
    <property type="protein sequence ID" value="VYT64033.1"/>
    <property type="molecule type" value="Genomic_DNA"/>
</dbReference>
<organism evidence="1">
    <name type="scientific">Hungatella hathewayi</name>
    <dbReference type="NCBI Taxonomy" id="154046"/>
    <lineage>
        <taxon>Bacteria</taxon>
        <taxon>Bacillati</taxon>
        <taxon>Bacillota</taxon>
        <taxon>Clostridia</taxon>
        <taxon>Lachnospirales</taxon>
        <taxon>Lachnospiraceae</taxon>
        <taxon>Hungatella</taxon>
    </lineage>
</organism>
<dbReference type="RefSeq" id="WP_156832155.1">
    <property type="nucleotide sequence ID" value="NZ_CACRUH010000005.1"/>
</dbReference>
<evidence type="ECO:0000313" key="1">
    <source>
        <dbReference type="EMBL" id="VYT64033.1"/>
    </source>
</evidence>
<proteinExistence type="predicted"/>
<accession>A0A6N2YCU0</accession>